<reference evidence="6 7" key="1">
    <citation type="submission" date="2017-09" db="EMBL/GenBank/DDBJ databases">
        <title>Depth-based differentiation of microbial function through sediment-hosted aquifers and enrichment of novel symbionts in the deep terrestrial subsurface.</title>
        <authorList>
            <person name="Probst A.J."/>
            <person name="Ladd B."/>
            <person name="Jarett J.K."/>
            <person name="Geller-Mcgrath D.E."/>
            <person name="Sieber C.M."/>
            <person name="Emerson J.B."/>
            <person name="Anantharaman K."/>
            <person name="Thomas B.C."/>
            <person name="Malmstrom R."/>
            <person name="Stieglmeier M."/>
            <person name="Klingl A."/>
            <person name="Woyke T."/>
            <person name="Ryan C.M."/>
            <person name="Banfield J.F."/>
        </authorList>
    </citation>
    <scope>NUCLEOTIDE SEQUENCE [LARGE SCALE GENOMIC DNA]</scope>
    <source>
        <strain evidence="6">CG23_combo_of_CG06-09_8_20_14_all_42_19</strain>
    </source>
</reference>
<dbReference type="AlphaFoldDB" id="A0A2H0AKQ8"/>
<dbReference type="Pfam" id="PF17762">
    <property type="entry name" value="HTH_ParB"/>
    <property type="match status" value="1"/>
</dbReference>
<feature type="compositionally biased region" description="Basic and acidic residues" evidence="4">
    <location>
        <begin position="48"/>
        <end position="67"/>
    </location>
</feature>
<dbReference type="PANTHER" id="PTHR33375:SF1">
    <property type="entry name" value="CHROMOSOME-PARTITIONING PROTEIN PARB-RELATED"/>
    <property type="match status" value="1"/>
</dbReference>
<name>A0A2H0AKQ8_9BACT</name>
<dbReference type="FunFam" id="1.10.10.2830:FF:000001">
    <property type="entry name" value="Chromosome partitioning protein ParB"/>
    <property type="match status" value="1"/>
</dbReference>
<dbReference type="InterPro" id="IPR004437">
    <property type="entry name" value="ParB/RepB/Spo0J"/>
</dbReference>
<evidence type="ECO:0000256" key="2">
    <source>
        <dbReference type="ARBA" id="ARBA00022829"/>
    </source>
</evidence>
<evidence type="ECO:0000256" key="1">
    <source>
        <dbReference type="ARBA" id="ARBA00006295"/>
    </source>
</evidence>
<dbReference type="PANTHER" id="PTHR33375">
    <property type="entry name" value="CHROMOSOME-PARTITIONING PROTEIN PARB-RELATED"/>
    <property type="match status" value="1"/>
</dbReference>
<dbReference type="InterPro" id="IPR041468">
    <property type="entry name" value="HTH_ParB/Spo0J"/>
</dbReference>
<dbReference type="SMART" id="SM00470">
    <property type="entry name" value="ParB"/>
    <property type="match status" value="1"/>
</dbReference>
<dbReference type="InterPro" id="IPR050336">
    <property type="entry name" value="Chromosome_partition/occlusion"/>
</dbReference>
<evidence type="ECO:0000256" key="4">
    <source>
        <dbReference type="SAM" id="MobiDB-lite"/>
    </source>
</evidence>
<dbReference type="FunFam" id="3.90.1530.30:FF:000001">
    <property type="entry name" value="Chromosome partitioning protein ParB"/>
    <property type="match status" value="1"/>
</dbReference>
<accession>A0A2H0AKQ8</accession>
<dbReference type="InterPro" id="IPR036086">
    <property type="entry name" value="ParB/Sulfiredoxin_sf"/>
</dbReference>
<dbReference type="GO" id="GO:0003677">
    <property type="term" value="F:DNA binding"/>
    <property type="evidence" value="ECO:0007669"/>
    <property type="project" value="UniProtKB-KW"/>
</dbReference>
<dbReference type="EMBL" id="PCSK01000040">
    <property type="protein sequence ID" value="PIP45973.1"/>
    <property type="molecule type" value="Genomic_DNA"/>
</dbReference>
<comment type="caution">
    <text evidence="6">The sequence shown here is derived from an EMBL/GenBank/DDBJ whole genome shotgun (WGS) entry which is preliminary data.</text>
</comment>
<comment type="similarity">
    <text evidence="1">Belongs to the ParB family.</text>
</comment>
<dbReference type="Gene3D" id="1.10.10.2830">
    <property type="match status" value="1"/>
</dbReference>
<protein>
    <recommendedName>
        <fullName evidence="5">ParB-like N-terminal domain-containing protein</fullName>
    </recommendedName>
</protein>
<dbReference type="CDD" id="cd16393">
    <property type="entry name" value="SPO0J_N"/>
    <property type="match status" value="1"/>
</dbReference>
<keyword evidence="2" id="KW-0159">Chromosome partition</keyword>
<dbReference type="InterPro" id="IPR057240">
    <property type="entry name" value="ParB_dimer_C"/>
</dbReference>
<dbReference type="SUPFAM" id="SSF109709">
    <property type="entry name" value="KorB DNA-binding domain-like"/>
    <property type="match status" value="1"/>
</dbReference>
<dbReference type="GO" id="GO:0045881">
    <property type="term" value="P:positive regulation of sporulation resulting in formation of a cellular spore"/>
    <property type="evidence" value="ECO:0007669"/>
    <property type="project" value="TreeGrafter"/>
</dbReference>
<feature type="region of interest" description="Disordered" evidence="4">
    <location>
        <begin position="1"/>
        <end position="86"/>
    </location>
</feature>
<dbReference type="Pfam" id="PF02195">
    <property type="entry name" value="ParB_N"/>
    <property type="match status" value="1"/>
</dbReference>
<dbReference type="GO" id="GO:0005694">
    <property type="term" value="C:chromosome"/>
    <property type="evidence" value="ECO:0007669"/>
    <property type="project" value="TreeGrafter"/>
</dbReference>
<keyword evidence="3" id="KW-0238">DNA-binding</keyword>
<feature type="domain" description="ParB-like N-terminal" evidence="5">
    <location>
        <begin position="89"/>
        <end position="187"/>
    </location>
</feature>
<dbReference type="Gene3D" id="3.90.1530.30">
    <property type="match status" value="1"/>
</dbReference>
<dbReference type="Pfam" id="PF23552">
    <property type="entry name" value="ParB_C"/>
    <property type="match status" value="1"/>
</dbReference>
<dbReference type="Proteomes" id="UP000230007">
    <property type="component" value="Unassembled WGS sequence"/>
</dbReference>
<evidence type="ECO:0000256" key="3">
    <source>
        <dbReference type="ARBA" id="ARBA00023125"/>
    </source>
</evidence>
<dbReference type="GO" id="GO:0007059">
    <property type="term" value="P:chromosome segregation"/>
    <property type="evidence" value="ECO:0007669"/>
    <property type="project" value="UniProtKB-KW"/>
</dbReference>
<organism evidence="6 7">
    <name type="scientific">Candidatus Colwellbacteria bacterium CG23_combo_of_CG06-09_8_20_14_all_42_19</name>
    <dbReference type="NCBI Taxonomy" id="1974541"/>
    <lineage>
        <taxon>Bacteria</taxon>
        <taxon>Candidatus Colwelliibacteriota</taxon>
    </lineage>
</organism>
<evidence type="ECO:0000313" key="7">
    <source>
        <dbReference type="Proteomes" id="UP000230007"/>
    </source>
</evidence>
<feature type="compositionally biased region" description="Basic and acidic residues" evidence="4">
    <location>
        <begin position="10"/>
        <end position="21"/>
    </location>
</feature>
<proteinExistence type="inferred from homology"/>
<dbReference type="NCBIfam" id="TIGR00180">
    <property type="entry name" value="parB_part"/>
    <property type="match status" value="1"/>
</dbReference>
<sequence>MLGKGLESLIPKKEGDNHDNVPSDVEFGSQKVSEGTGRPPAPAAGGDLDSRHDDSPINRGDQSHRGSETFPTTPSESRKNPKSPTESVFQIEVDKIKPNPHQPRRNFDEEALKELALSIREFGIIQPLVVSKVESENESGTSVEYELIAGERRLLAARMAGLNTVPAIVRRPAMEREKLELAVIENIQRADLNPIETARAFARLQDEFRLTQREIAAKVGKSREVVANSVRLLNLPSEIQEAVSSGRVNESQARLLLAVEDIVGQRKLFEEILKNNLSVREIRSRVRNIKDSGVSQTTESNERIRDPEVQALKEQLEEFLGTKVDVNRFGEGGKLTISFYSSEELKAITDKLLRQNGIQSL</sequence>
<dbReference type="InterPro" id="IPR003115">
    <property type="entry name" value="ParB_N"/>
</dbReference>
<dbReference type="SUPFAM" id="SSF110849">
    <property type="entry name" value="ParB/Sulfiredoxin"/>
    <property type="match status" value="1"/>
</dbReference>
<evidence type="ECO:0000313" key="6">
    <source>
        <dbReference type="EMBL" id="PIP45973.1"/>
    </source>
</evidence>
<gene>
    <name evidence="6" type="ORF">COX15_01825</name>
</gene>
<evidence type="ECO:0000259" key="5">
    <source>
        <dbReference type="SMART" id="SM00470"/>
    </source>
</evidence>